<organism evidence="3 4">
    <name type="scientific">Actinoplanes utahensis</name>
    <dbReference type="NCBI Taxonomy" id="1869"/>
    <lineage>
        <taxon>Bacteria</taxon>
        <taxon>Bacillati</taxon>
        <taxon>Actinomycetota</taxon>
        <taxon>Actinomycetes</taxon>
        <taxon>Micromonosporales</taxon>
        <taxon>Micromonosporaceae</taxon>
        <taxon>Actinoplanes</taxon>
    </lineage>
</organism>
<comment type="caution">
    <text evidence="3">The sequence shown here is derived from an EMBL/GenBank/DDBJ whole genome shotgun (WGS) entry which is preliminary data.</text>
</comment>
<dbReference type="eggNOG" id="COG2141">
    <property type="taxonomic scope" value="Bacteria"/>
</dbReference>
<evidence type="ECO:0000313" key="3">
    <source>
        <dbReference type="EMBL" id="KHD78565.1"/>
    </source>
</evidence>
<keyword evidence="1" id="KW-0560">Oxidoreductase</keyword>
<keyword evidence="4" id="KW-1185">Reference proteome</keyword>
<reference evidence="3 4" key="1">
    <citation type="submission" date="2014-10" db="EMBL/GenBank/DDBJ databases">
        <title>Draft genome sequence of Actinoplanes utahensis NRRL 12052.</title>
        <authorList>
            <person name="Velasco-Bucheli B."/>
            <person name="del Cerro C."/>
            <person name="Hormigo D."/>
            <person name="Garcia J.L."/>
            <person name="Acebal C."/>
            <person name="Arroyo M."/>
            <person name="de la Mata I."/>
        </authorList>
    </citation>
    <scope>NUCLEOTIDE SEQUENCE [LARGE SCALE GENOMIC DNA]</scope>
    <source>
        <strain evidence="3 4">NRRL 12052</strain>
    </source>
</reference>
<dbReference type="InterPro" id="IPR011251">
    <property type="entry name" value="Luciferase-like_dom"/>
</dbReference>
<name>A0A0A6UR01_ACTUT</name>
<sequence length="291" mass="30222">MSRDPRIGVMFDCNRAPEELPGFAAALEAAGADDLWVVEDLGWNGGVSAAALALAATSRIRVGLGIAPTPFRSPAVYAMEIATLARIHPGRFVAGIGHGVGDWMRRIGNAPKSPLSLLEESIVAIRGLLSGETVDLDGREVHLEGVKLVHPPAVVPPIVTGVVKQRSLELSGRVADGTILVEGLQPDRIAAAIGHIRRGGGGDNHEIINFTFLHIEDDPAKAAEVRATALAGQAGFLGVPVDEVFGLIGPAADVPAGVRVLTDSGSDTVILRPFGDDHLGQALAALKALGR</sequence>
<gene>
    <name evidence="3" type="ORF">MB27_05015</name>
</gene>
<dbReference type="Gene3D" id="3.20.20.30">
    <property type="entry name" value="Luciferase-like domain"/>
    <property type="match status" value="1"/>
</dbReference>
<feature type="domain" description="Luciferase-like" evidence="2">
    <location>
        <begin position="16"/>
        <end position="231"/>
    </location>
</feature>
<dbReference type="Proteomes" id="UP000054537">
    <property type="component" value="Unassembled WGS sequence"/>
</dbReference>
<accession>A0A0A6UR01</accession>
<dbReference type="OrthoDB" id="675245at2"/>
<dbReference type="SUPFAM" id="SSF51679">
    <property type="entry name" value="Bacterial luciferase-like"/>
    <property type="match status" value="1"/>
</dbReference>
<protein>
    <submittedName>
        <fullName evidence="3">5,10-methylene tetrahydromethanopterin reductase</fullName>
    </submittedName>
</protein>
<dbReference type="Pfam" id="PF00296">
    <property type="entry name" value="Bac_luciferase"/>
    <property type="match status" value="1"/>
</dbReference>
<dbReference type="GO" id="GO:0016705">
    <property type="term" value="F:oxidoreductase activity, acting on paired donors, with incorporation or reduction of molecular oxygen"/>
    <property type="evidence" value="ECO:0007669"/>
    <property type="project" value="InterPro"/>
</dbReference>
<dbReference type="AlphaFoldDB" id="A0A0A6UR01"/>
<dbReference type="CDD" id="cd01097">
    <property type="entry name" value="Tetrahydromethanopterin_reductase"/>
    <property type="match status" value="1"/>
</dbReference>
<dbReference type="PANTHER" id="PTHR43244">
    <property type="match status" value="1"/>
</dbReference>
<dbReference type="PANTHER" id="PTHR43244:SF1">
    <property type="entry name" value="5,10-METHYLENETETRAHYDROMETHANOPTERIN REDUCTASE"/>
    <property type="match status" value="1"/>
</dbReference>
<evidence type="ECO:0000259" key="2">
    <source>
        <dbReference type="Pfam" id="PF00296"/>
    </source>
</evidence>
<proteinExistence type="predicted"/>
<dbReference type="RefSeq" id="WP_043522807.1">
    <property type="nucleotide sequence ID" value="NZ_BAABKU010000008.1"/>
</dbReference>
<dbReference type="EMBL" id="JRTT01000004">
    <property type="protein sequence ID" value="KHD78565.1"/>
    <property type="molecule type" value="Genomic_DNA"/>
</dbReference>
<dbReference type="STRING" id="1869.MB27_05015"/>
<evidence type="ECO:0000256" key="1">
    <source>
        <dbReference type="ARBA" id="ARBA00023002"/>
    </source>
</evidence>
<dbReference type="InterPro" id="IPR036661">
    <property type="entry name" value="Luciferase-like_sf"/>
</dbReference>
<dbReference type="InterPro" id="IPR050564">
    <property type="entry name" value="F420-G6PD/mer"/>
</dbReference>
<evidence type="ECO:0000313" key="4">
    <source>
        <dbReference type="Proteomes" id="UP000054537"/>
    </source>
</evidence>